<dbReference type="InterPro" id="IPR013785">
    <property type="entry name" value="Aldolase_TIM"/>
</dbReference>
<organism evidence="5 6">
    <name type="scientific">Symbiodinium natans</name>
    <dbReference type="NCBI Taxonomy" id="878477"/>
    <lineage>
        <taxon>Eukaryota</taxon>
        <taxon>Sar</taxon>
        <taxon>Alveolata</taxon>
        <taxon>Dinophyceae</taxon>
        <taxon>Suessiales</taxon>
        <taxon>Symbiodiniaceae</taxon>
        <taxon>Symbiodinium</taxon>
    </lineage>
</organism>
<comment type="similarity">
    <text evidence="1">Belongs to the glycosyl hydrolases 36 family.</text>
</comment>
<sequence length="876" mass="96302">MASGSMAGSISCKDGRITVFNNQGALLLMDGVSPHLHRVTSVKKSGVLALRLQAPAASSRHEVELGAWVASKQSTQLAWLAVARCKLWWMTPEWGTISEPIPAETQMLLVRLAMEPEAEQGTYVFILPLVSEFFRSSLHSAGNTLMMVTESGDAAKQSSEVDPALLISAGVDPFETIHRGFEAAARLPGVNFTLREEKMVPRSLREFGWCTWDAFMNLSEYRSYVTPEGIIDGVRGFSRGGVPVRRIIVDDGWQTTGVDAQTEREVILDHTAHPAEACAPSCITALAKQPVSKPEAQILTNNPCSESCHKIPRPSGLGRVLFEKVYSVMIDGARTGSTLLKCYQGLTQCLPATYRKTLARQGPDQGKRLRSFRANRTFEREDGTSMKNLVSKLKSELEVRSVYCWHHLVGYWCGLEPLSEHFQGLDLQRREVAFTKGISHVEPSMEFSTFKSMQLGMPEGDQGATKLYDGLHGYLHEAGVDGVKVDGQSILSQVGQGQGGGPAVSRKYISALEASAQKHFRSAAEVITCMSHANDALLNYKQAAYCRVSDDFFPDDAASQACHICSCAFNGLFLSELFIGDWDMFHSKHPSSEMHAAARAISGGPVYVSDRPGEHDFGLLRELATPDGELLLCDGPARPTRDCLFRDPQKDGRTVLKLFNTNGDGKLGVLALFNIQGSSWDRSRRRFTMFQQKDAPLQARARPRDVEPFRSASPSPHATGEFAAFLRSKPLEVLILPDGYHSILVELGGRTAQKFELITFSPIWQIPSSEARFAAVGFKNMMNPGGAVQDLQLLPDVAEVFGRGSGHFAFYADPQPSRATLRLAAGGEPTELVLKTCESHENGNAKHDDHLTSLPLRYVVIPSTWAADTWALHFEW</sequence>
<protein>
    <recommendedName>
        <fullName evidence="2">galactinol--sucrose galactosyltransferase</fullName>
        <ecNumber evidence="2">2.4.1.82</ecNumber>
    </recommendedName>
</protein>
<dbReference type="InterPro" id="IPR008811">
    <property type="entry name" value="Glycosyl_hydrolases_36"/>
</dbReference>
<evidence type="ECO:0000313" key="6">
    <source>
        <dbReference type="Proteomes" id="UP000604046"/>
    </source>
</evidence>
<evidence type="ECO:0000256" key="2">
    <source>
        <dbReference type="ARBA" id="ARBA00012708"/>
    </source>
</evidence>
<dbReference type="EC" id="2.4.1.82" evidence="2"/>
<dbReference type="Gene3D" id="3.20.20.70">
    <property type="entry name" value="Aldolase class I"/>
    <property type="match status" value="1"/>
</dbReference>
<proteinExistence type="inferred from homology"/>
<evidence type="ECO:0000256" key="1">
    <source>
        <dbReference type="ARBA" id="ARBA00007240"/>
    </source>
</evidence>
<dbReference type="PANTHER" id="PTHR31268">
    <property type="match status" value="1"/>
</dbReference>
<dbReference type="Proteomes" id="UP000604046">
    <property type="component" value="Unassembled WGS sequence"/>
</dbReference>
<dbReference type="OrthoDB" id="4664297at2759"/>
<evidence type="ECO:0000313" key="5">
    <source>
        <dbReference type="EMBL" id="CAE7218523.1"/>
    </source>
</evidence>
<keyword evidence="6" id="KW-1185">Reference proteome</keyword>
<keyword evidence="3" id="KW-0119">Carbohydrate metabolism</keyword>
<dbReference type="GO" id="GO:0047274">
    <property type="term" value="F:galactinol-sucrose galactosyltransferase activity"/>
    <property type="evidence" value="ECO:0007669"/>
    <property type="project" value="UniProtKB-EC"/>
</dbReference>
<evidence type="ECO:0000256" key="3">
    <source>
        <dbReference type="ARBA" id="ARBA00023277"/>
    </source>
</evidence>
<dbReference type="EMBL" id="CAJNDS010000560">
    <property type="protein sequence ID" value="CAE7218523.1"/>
    <property type="molecule type" value="Genomic_DNA"/>
</dbReference>
<name>A0A812K6W2_9DINO</name>
<accession>A0A812K6W2</accession>
<dbReference type="InterPro" id="IPR017853">
    <property type="entry name" value="GH"/>
</dbReference>
<reference evidence="5" key="1">
    <citation type="submission" date="2021-02" db="EMBL/GenBank/DDBJ databases">
        <authorList>
            <person name="Dougan E. K."/>
            <person name="Rhodes N."/>
            <person name="Thang M."/>
            <person name="Chan C."/>
        </authorList>
    </citation>
    <scope>NUCLEOTIDE SEQUENCE</scope>
</reference>
<dbReference type="Pfam" id="PF05691">
    <property type="entry name" value="Raffinose_syn"/>
    <property type="match status" value="1"/>
</dbReference>
<evidence type="ECO:0000256" key="4">
    <source>
        <dbReference type="ARBA" id="ARBA00049426"/>
    </source>
</evidence>
<dbReference type="SUPFAM" id="SSF51445">
    <property type="entry name" value="(Trans)glycosidases"/>
    <property type="match status" value="1"/>
</dbReference>
<dbReference type="AlphaFoldDB" id="A0A812K6W2"/>
<comment type="catalytic activity">
    <reaction evidence="4">
        <text>alpha-D-galactosyl-(1-&gt;3)-1D-myo-inositol + sucrose = raffinose + myo-inositol</text>
        <dbReference type="Rhea" id="RHEA:20161"/>
        <dbReference type="ChEBI" id="CHEBI:16634"/>
        <dbReference type="ChEBI" id="CHEBI:17268"/>
        <dbReference type="ChEBI" id="CHEBI:17505"/>
        <dbReference type="ChEBI" id="CHEBI:17992"/>
        <dbReference type="EC" id="2.4.1.82"/>
    </reaction>
</comment>
<comment type="caution">
    <text evidence="5">The sequence shown here is derived from an EMBL/GenBank/DDBJ whole genome shotgun (WGS) entry which is preliminary data.</text>
</comment>
<dbReference type="PANTHER" id="PTHR31268:SF32">
    <property type="entry name" value="GALACTINOL--SUCROSE GALACTOSYLTRANSFERASE 2-RELATED"/>
    <property type="match status" value="1"/>
</dbReference>
<gene>
    <name evidence="5" type="primary">STS1</name>
    <name evidence="5" type="ORF">SNAT2548_LOCUS7861</name>
</gene>